<feature type="compositionally biased region" description="Acidic residues" evidence="1">
    <location>
        <begin position="772"/>
        <end position="782"/>
    </location>
</feature>
<feature type="compositionally biased region" description="Low complexity" evidence="1">
    <location>
        <begin position="636"/>
        <end position="665"/>
    </location>
</feature>
<evidence type="ECO:0000313" key="3">
    <source>
        <dbReference type="Proteomes" id="UP001500456"/>
    </source>
</evidence>
<feature type="region of interest" description="Disordered" evidence="1">
    <location>
        <begin position="684"/>
        <end position="709"/>
    </location>
</feature>
<sequence length="789" mass="84318">MPLHAPRSFTVDWGSESVLVSNVEPELPATSRDADIAKVVAAGRANPLALLPETAWQAVARATTGPDGVAVQLRTTAEEPAGLLMVENVDGATLRSIVTRVHLSELLPGIQPRTGMEVMEIPDPQVQGITDEGRPCAIVRYRYQNLTHLRNHVWQTVHGTLSLNSYAPSVLARKVTRNLITHPVEIAFDDGTEPFHVLVVRDGITRLASAWAVLAGPDAGAAEAATLAVDSLFGKNATAVPAPGGVPLGHRLAAGRDKWRQALREEFAQENAVEEPGLRAAQIAQTYVLPAQIAVGAEGHPGHLLAAEDIFDDAIRSVLASVHVEFKQWDPAAQNVEVATRALKRVIQLGESLVPKDDLQVVHGLAVGRIPVEELPRMVPGDTPPPGTALWRSVYLVYWLTRPELLDHLKDQAKAIKGGKRMGLKGFAELLGPLIDLPWRSHKKYVTTQARNAWNNGGVLTSDVVEEWTPRPTEDFTALVAPALAGDTDARCTLAVAGGVALIADKLLTRNVGSALMAPKEKGGVPFRADVNQVVEDLSQRHNELGLWTLALAANRFRSDALPENAVTARQLIRQEKTGDVSDTAYVHFKVDLDSPDKIARDADGVPITLHQWDVVWASNPSRARKAHPPKALLVPSPARPATGRAAATASPGDSGAEVEADGPAGAEGVAVDEAGAGQPVTTAAATEAEGDHASGTDEPFRPASQRAAEQKQVLRHSVTAARDALDRLLLLEPEVGGHTPIVPLPVLDDLHKLLIGLQTDVENLRRKTTPEEDPALEDVEAQEAAVGV</sequence>
<feature type="region of interest" description="Disordered" evidence="1">
    <location>
        <begin position="769"/>
        <end position="789"/>
    </location>
</feature>
<feature type="region of interest" description="Disordered" evidence="1">
    <location>
        <begin position="623"/>
        <end position="665"/>
    </location>
</feature>
<keyword evidence="3" id="KW-1185">Reference proteome</keyword>
<feature type="compositionally biased region" description="Basic and acidic residues" evidence="1">
    <location>
        <begin position="690"/>
        <end position="701"/>
    </location>
</feature>
<dbReference type="EMBL" id="BAAAZX010000005">
    <property type="protein sequence ID" value="GAA3990185.1"/>
    <property type="molecule type" value="Genomic_DNA"/>
</dbReference>
<accession>A0ABP7QZ74</accession>
<protein>
    <submittedName>
        <fullName evidence="2">Uncharacterized protein</fullName>
    </submittedName>
</protein>
<gene>
    <name evidence="2" type="ORF">GCM10022232_25260</name>
</gene>
<reference evidence="3" key="1">
    <citation type="journal article" date="2019" name="Int. J. Syst. Evol. Microbiol.">
        <title>The Global Catalogue of Microorganisms (GCM) 10K type strain sequencing project: providing services to taxonomists for standard genome sequencing and annotation.</title>
        <authorList>
            <consortium name="The Broad Institute Genomics Platform"/>
            <consortium name="The Broad Institute Genome Sequencing Center for Infectious Disease"/>
            <person name="Wu L."/>
            <person name="Ma J."/>
        </authorList>
    </citation>
    <scope>NUCLEOTIDE SEQUENCE [LARGE SCALE GENOMIC DNA]</scope>
    <source>
        <strain evidence="3">JCM 16924</strain>
    </source>
</reference>
<name>A0ABP7QZ74_9ACTN</name>
<comment type="caution">
    <text evidence="2">The sequence shown here is derived from an EMBL/GenBank/DDBJ whole genome shotgun (WGS) entry which is preliminary data.</text>
</comment>
<evidence type="ECO:0000256" key="1">
    <source>
        <dbReference type="SAM" id="MobiDB-lite"/>
    </source>
</evidence>
<proteinExistence type="predicted"/>
<evidence type="ECO:0000313" key="2">
    <source>
        <dbReference type="EMBL" id="GAA3990185.1"/>
    </source>
</evidence>
<dbReference type="Proteomes" id="UP001500456">
    <property type="component" value="Unassembled WGS sequence"/>
</dbReference>
<dbReference type="RefSeq" id="WP_345563214.1">
    <property type="nucleotide sequence ID" value="NZ_BAAAZX010000005.1"/>
</dbReference>
<organism evidence="2 3">
    <name type="scientific">Streptomyces plumbiresistens</name>
    <dbReference type="NCBI Taxonomy" id="511811"/>
    <lineage>
        <taxon>Bacteria</taxon>
        <taxon>Bacillati</taxon>
        <taxon>Actinomycetota</taxon>
        <taxon>Actinomycetes</taxon>
        <taxon>Kitasatosporales</taxon>
        <taxon>Streptomycetaceae</taxon>
        <taxon>Streptomyces</taxon>
    </lineage>
</organism>